<proteinExistence type="predicted"/>
<name>A0A6B1DU11_9CHLR</name>
<evidence type="ECO:0000256" key="1">
    <source>
        <dbReference type="SAM" id="MobiDB-lite"/>
    </source>
</evidence>
<feature type="compositionally biased region" description="Low complexity" evidence="1">
    <location>
        <begin position="70"/>
        <end position="93"/>
    </location>
</feature>
<gene>
    <name evidence="2" type="ORF">F4Y08_07570</name>
</gene>
<accession>A0A6B1DU11</accession>
<dbReference type="AlphaFoldDB" id="A0A6B1DU11"/>
<protein>
    <submittedName>
        <fullName evidence="2">Uncharacterized protein</fullName>
    </submittedName>
</protein>
<comment type="caution">
    <text evidence="2">The sequence shown here is derived from an EMBL/GenBank/DDBJ whole genome shotgun (WGS) entry which is preliminary data.</text>
</comment>
<organism evidence="2">
    <name type="scientific">Caldilineaceae bacterium SB0662_bin_9</name>
    <dbReference type="NCBI Taxonomy" id="2605258"/>
    <lineage>
        <taxon>Bacteria</taxon>
        <taxon>Bacillati</taxon>
        <taxon>Chloroflexota</taxon>
        <taxon>Caldilineae</taxon>
        <taxon>Caldilineales</taxon>
        <taxon>Caldilineaceae</taxon>
    </lineage>
</organism>
<sequence>MPYRDPVHPDRQLRRPVVCRFVLQIYPDGTIRCADRNPCAGQYVLYVLFVAWPTVPSDQAVLEALYRSTASPVGSTATTSSVSTSSCTAGGVSPPMRKAA</sequence>
<evidence type="ECO:0000313" key="2">
    <source>
        <dbReference type="EMBL" id="MYD90183.1"/>
    </source>
</evidence>
<dbReference type="EMBL" id="VXPY01000052">
    <property type="protein sequence ID" value="MYD90183.1"/>
    <property type="molecule type" value="Genomic_DNA"/>
</dbReference>
<feature type="region of interest" description="Disordered" evidence="1">
    <location>
        <begin position="70"/>
        <end position="100"/>
    </location>
</feature>
<reference evidence="2" key="1">
    <citation type="submission" date="2019-09" db="EMBL/GenBank/DDBJ databases">
        <title>Characterisation of the sponge microbiome using genome-centric metagenomics.</title>
        <authorList>
            <person name="Engelberts J.P."/>
            <person name="Robbins S.J."/>
            <person name="De Goeij J.M."/>
            <person name="Aranda M."/>
            <person name="Bell S.C."/>
            <person name="Webster N.S."/>
        </authorList>
    </citation>
    <scope>NUCLEOTIDE SEQUENCE</scope>
    <source>
        <strain evidence="2">SB0662_bin_9</strain>
    </source>
</reference>